<comment type="caution">
    <text evidence="2">The sequence shown here is derived from an EMBL/GenBank/DDBJ whole genome shotgun (WGS) entry which is preliminary data.</text>
</comment>
<reference evidence="2 3" key="1">
    <citation type="submission" date="2019-11" db="EMBL/GenBank/DDBJ databases">
        <title>Whole genome sequence of Oryza granulata.</title>
        <authorList>
            <person name="Li W."/>
        </authorList>
    </citation>
    <scope>NUCLEOTIDE SEQUENCE [LARGE SCALE GENOMIC DNA]</scope>
    <source>
        <strain evidence="3">cv. Menghai</strain>
        <tissue evidence="2">Leaf</tissue>
    </source>
</reference>
<dbReference type="Proteomes" id="UP000479710">
    <property type="component" value="Unassembled WGS sequence"/>
</dbReference>
<keyword evidence="3" id="KW-1185">Reference proteome</keyword>
<dbReference type="EMBL" id="SPHZ02000006">
    <property type="protein sequence ID" value="KAF0909637.1"/>
    <property type="molecule type" value="Genomic_DNA"/>
</dbReference>
<protein>
    <submittedName>
        <fullName evidence="2">Uncharacterized protein</fullName>
    </submittedName>
</protein>
<evidence type="ECO:0000256" key="1">
    <source>
        <dbReference type="SAM" id="MobiDB-lite"/>
    </source>
</evidence>
<gene>
    <name evidence="2" type="ORF">E2562_000005</name>
</gene>
<proteinExistence type="predicted"/>
<accession>A0A6G1DB15</accession>
<evidence type="ECO:0000313" key="2">
    <source>
        <dbReference type="EMBL" id="KAF0909637.1"/>
    </source>
</evidence>
<organism evidence="2 3">
    <name type="scientific">Oryza meyeriana var. granulata</name>
    <dbReference type="NCBI Taxonomy" id="110450"/>
    <lineage>
        <taxon>Eukaryota</taxon>
        <taxon>Viridiplantae</taxon>
        <taxon>Streptophyta</taxon>
        <taxon>Embryophyta</taxon>
        <taxon>Tracheophyta</taxon>
        <taxon>Spermatophyta</taxon>
        <taxon>Magnoliopsida</taxon>
        <taxon>Liliopsida</taxon>
        <taxon>Poales</taxon>
        <taxon>Poaceae</taxon>
        <taxon>BOP clade</taxon>
        <taxon>Oryzoideae</taxon>
        <taxon>Oryzeae</taxon>
        <taxon>Oryzinae</taxon>
        <taxon>Oryza</taxon>
        <taxon>Oryza meyeriana</taxon>
    </lineage>
</organism>
<feature type="region of interest" description="Disordered" evidence="1">
    <location>
        <begin position="1"/>
        <end position="26"/>
    </location>
</feature>
<dbReference type="EMBL" id="SPHZ02000006">
    <property type="protein sequence ID" value="KAF0909638.1"/>
    <property type="molecule type" value="Genomic_DNA"/>
</dbReference>
<dbReference type="AlphaFoldDB" id="A0A6G1DB15"/>
<sequence length="200" mass="22210">MMQPQISRPPDDVRDPGGTALPVVGPTPRVGLERGIRSGGKGVNISQTCPDALKIEEVPRAALYDYQLQEADREASTSSVSAVFVHMTMVIRRSIMNWRKVDLVRARSAGRVYKAVAEPTILGRVICESPLLCSPGDQRCCGERRIDGGNDDAGDRGIVSLWVFFQAKEERLLVYDYQPNGSLYSLIHEIQEKQKLELQI</sequence>
<dbReference type="InterPro" id="IPR011009">
    <property type="entry name" value="Kinase-like_dom_sf"/>
</dbReference>
<dbReference type="EMBL" id="SPHZ02000006">
    <property type="protein sequence ID" value="KAF0909636.1"/>
    <property type="molecule type" value="Genomic_DNA"/>
</dbReference>
<evidence type="ECO:0000313" key="3">
    <source>
        <dbReference type="Proteomes" id="UP000479710"/>
    </source>
</evidence>
<dbReference type="OrthoDB" id="4062651at2759"/>
<name>A0A6G1DB15_9ORYZ</name>
<dbReference type="SUPFAM" id="SSF56112">
    <property type="entry name" value="Protein kinase-like (PK-like)"/>
    <property type="match status" value="1"/>
</dbReference>